<dbReference type="GO" id="GO:0071966">
    <property type="term" value="P:fungal-type cell wall polysaccharide metabolic process"/>
    <property type="evidence" value="ECO:0007669"/>
    <property type="project" value="TreeGrafter"/>
</dbReference>
<reference evidence="3" key="1">
    <citation type="journal article" date="2020" name="Stud. Mycol.">
        <title>101 Dothideomycetes genomes: a test case for predicting lifestyles and emergence of pathogens.</title>
        <authorList>
            <person name="Haridas S."/>
            <person name="Albert R."/>
            <person name="Binder M."/>
            <person name="Bloem J."/>
            <person name="Labutti K."/>
            <person name="Salamov A."/>
            <person name="Andreopoulos B."/>
            <person name="Baker S."/>
            <person name="Barry K."/>
            <person name="Bills G."/>
            <person name="Bluhm B."/>
            <person name="Cannon C."/>
            <person name="Castanera R."/>
            <person name="Culley D."/>
            <person name="Daum C."/>
            <person name="Ezra D."/>
            <person name="Gonzalez J."/>
            <person name="Henrissat B."/>
            <person name="Kuo A."/>
            <person name="Liang C."/>
            <person name="Lipzen A."/>
            <person name="Lutzoni F."/>
            <person name="Magnuson J."/>
            <person name="Mondo S."/>
            <person name="Nolan M."/>
            <person name="Ohm R."/>
            <person name="Pangilinan J."/>
            <person name="Park H.-J."/>
            <person name="Ramirez L."/>
            <person name="Alfaro M."/>
            <person name="Sun H."/>
            <person name="Tritt A."/>
            <person name="Yoshinaga Y."/>
            <person name="Zwiers L.-H."/>
            <person name="Turgeon B."/>
            <person name="Goodwin S."/>
            <person name="Spatafora J."/>
            <person name="Crous P."/>
            <person name="Grigoriev I."/>
        </authorList>
    </citation>
    <scope>NUCLEOTIDE SEQUENCE</scope>
    <source>
        <strain evidence="3">CBS 107.79</strain>
    </source>
</reference>
<dbReference type="OrthoDB" id="5985073at2759"/>
<dbReference type="Proteomes" id="UP000800036">
    <property type="component" value="Unassembled WGS sequence"/>
</dbReference>
<feature type="signal peptide" evidence="1">
    <location>
        <begin position="1"/>
        <end position="19"/>
    </location>
</feature>
<organism evidence="3 4">
    <name type="scientific">Bimuria novae-zelandiae CBS 107.79</name>
    <dbReference type="NCBI Taxonomy" id="1447943"/>
    <lineage>
        <taxon>Eukaryota</taxon>
        <taxon>Fungi</taxon>
        <taxon>Dikarya</taxon>
        <taxon>Ascomycota</taxon>
        <taxon>Pezizomycotina</taxon>
        <taxon>Dothideomycetes</taxon>
        <taxon>Pleosporomycetidae</taxon>
        <taxon>Pleosporales</taxon>
        <taxon>Massarineae</taxon>
        <taxon>Didymosphaeriaceae</taxon>
        <taxon>Bimuria</taxon>
    </lineage>
</organism>
<dbReference type="SUPFAM" id="SSF51445">
    <property type="entry name" value="(Trans)glycosidases"/>
    <property type="match status" value="1"/>
</dbReference>
<evidence type="ECO:0000259" key="2">
    <source>
        <dbReference type="Pfam" id="PF11790"/>
    </source>
</evidence>
<evidence type="ECO:0000313" key="3">
    <source>
        <dbReference type="EMBL" id="KAF1969232.1"/>
    </source>
</evidence>
<dbReference type="GO" id="GO:0009277">
    <property type="term" value="C:fungal-type cell wall"/>
    <property type="evidence" value="ECO:0007669"/>
    <property type="project" value="TreeGrafter"/>
</dbReference>
<evidence type="ECO:0000256" key="1">
    <source>
        <dbReference type="SAM" id="SignalP"/>
    </source>
</evidence>
<dbReference type="EMBL" id="ML976712">
    <property type="protein sequence ID" value="KAF1969232.1"/>
    <property type="molecule type" value="Genomic_DNA"/>
</dbReference>
<keyword evidence="4" id="KW-1185">Reference proteome</keyword>
<dbReference type="InterPro" id="IPR024655">
    <property type="entry name" value="Asl1_glyco_hydro_catalytic"/>
</dbReference>
<dbReference type="AlphaFoldDB" id="A0A6A5UZI5"/>
<dbReference type="PANTHER" id="PTHR34154:SF10">
    <property type="entry name" value="ASL1-LIKE GLYCOSYL HYDROLASE CATALYTIC DOMAIN-CONTAINING PROTEIN"/>
    <property type="match status" value="1"/>
</dbReference>
<gene>
    <name evidence="3" type="ORF">BU23DRAFT_245212</name>
</gene>
<evidence type="ECO:0000313" key="4">
    <source>
        <dbReference type="Proteomes" id="UP000800036"/>
    </source>
</evidence>
<name>A0A6A5UZI5_9PLEO</name>
<feature type="chain" id="PRO_5025356660" description="Asl1-like glycosyl hydrolase catalytic domain-containing protein" evidence="1">
    <location>
        <begin position="20"/>
        <end position="263"/>
    </location>
</feature>
<sequence length="263" mass="28158">MLQSTLIAALAGLASFSSAAPTAHKRQGGGKRGLAFAKDTQDKAYMFTGAGKVSWGYDWEARAQNAPGFSVVDGVEFVPMLHDGSPMFMDAFDSDIQGALAAGSRHILSINEPDICCEGCGGACMDVASTVAAHKAKIQPIAESHPDVTIVSPAYSNNGVDAMKEFLGACDGCKIDHIATHWYGPADVEAFKAHVENVHNWTQKPIWVTEFQAQSGDAEAFLRDAIAWLDSTDYVYRYAYFSVDASMTNGMSLNNIGNIFANA</sequence>
<dbReference type="InterPro" id="IPR017853">
    <property type="entry name" value="GH"/>
</dbReference>
<dbReference type="Pfam" id="PF11790">
    <property type="entry name" value="Glyco_hydro_cc"/>
    <property type="match status" value="1"/>
</dbReference>
<feature type="domain" description="Asl1-like glycosyl hydrolase catalytic" evidence="2">
    <location>
        <begin position="33"/>
        <end position="251"/>
    </location>
</feature>
<accession>A0A6A5UZI5</accession>
<dbReference type="PANTHER" id="PTHR34154">
    <property type="entry name" value="ALKALI-SENSITIVE LINKAGE PROTEIN 1"/>
    <property type="match status" value="1"/>
</dbReference>
<proteinExistence type="predicted"/>
<protein>
    <recommendedName>
        <fullName evidence="2">Asl1-like glycosyl hydrolase catalytic domain-containing protein</fullName>
    </recommendedName>
</protein>
<keyword evidence="1" id="KW-0732">Signal</keyword>
<dbReference type="Gene3D" id="3.20.20.80">
    <property type="entry name" value="Glycosidases"/>
    <property type="match status" value="1"/>
</dbReference>
<dbReference type="InterPro" id="IPR053183">
    <property type="entry name" value="ASL1"/>
</dbReference>